<dbReference type="OrthoDB" id="9867802at2"/>
<dbReference type="Proteomes" id="UP000006762">
    <property type="component" value="Unassembled WGS sequence"/>
</dbReference>
<sequence>MTTRVPTPKIFIGSDGQLSLGRADQTRFHKLDLTNHDETMLEKLGFVIKAYNRFAAFTEAVERVETVIQKYESLGLPQWEDKSHD</sequence>
<accession>K2J4W9</accession>
<name>K2J4W9_9RHOB</name>
<evidence type="ECO:0000313" key="2">
    <source>
        <dbReference type="Proteomes" id="UP000006762"/>
    </source>
</evidence>
<dbReference type="EMBL" id="AMRK01000008">
    <property type="protein sequence ID" value="EKE69967.1"/>
    <property type="molecule type" value="Genomic_DNA"/>
</dbReference>
<comment type="caution">
    <text evidence="1">The sequence shown here is derived from an EMBL/GenBank/DDBJ whole genome shotgun (WGS) entry which is preliminary data.</text>
</comment>
<reference evidence="1 2" key="1">
    <citation type="submission" date="2012-09" db="EMBL/GenBank/DDBJ databases">
        <title>Celeribacter baekdonensis B30 Genome Sequencing.</title>
        <authorList>
            <person name="Wang W."/>
        </authorList>
    </citation>
    <scope>NUCLEOTIDE SEQUENCE [LARGE SCALE GENOMIC DNA]</scope>
    <source>
        <strain evidence="1 2">B30</strain>
    </source>
</reference>
<dbReference type="STRING" id="1208323.B30_13809"/>
<gene>
    <name evidence="1" type="ORF">B30_13809</name>
</gene>
<dbReference type="AlphaFoldDB" id="K2J4W9"/>
<dbReference type="RefSeq" id="WP_009572726.1">
    <property type="nucleotide sequence ID" value="NZ_AMRK01000008.1"/>
</dbReference>
<dbReference type="PATRIC" id="fig|1208323.3.peg.2856"/>
<evidence type="ECO:0000313" key="1">
    <source>
        <dbReference type="EMBL" id="EKE69967.1"/>
    </source>
</evidence>
<proteinExistence type="predicted"/>
<protein>
    <submittedName>
        <fullName evidence="1">Uncharacterized protein</fullName>
    </submittedName>
</protein>
<keyword evidence="2" id="KW-1185">Reference proteome</keyword>
<organism evidence="1 2">
    <name type="scientific">Celeribacter baekdonensis B30</name>
    <dbReference type="NCBI Taxonomy" id="1208323"/>
    <lineage>
        <taxon>Bacteria</taxon>
        <taxon>Pseudomonadati</taxon>
        <taxon>Pseudomonadota</taxon>
        <taxon>Alphaproteobacteria</taxon>
        <taxon>Rhodobacterales</taxon>
        <taxon>Roseobacteraceae</taxon>
        <taxon>Celeribacter</taxon>
    </lineage>
</organism>